<dbReference type="SUPFAM" id="SSF81301">
    <property type="entry name" value="Nucleotidyltransferase"/>
    <property type="match status" value="2"/>
</dbReference>
<dbReference type="InterPro" id="IPR043519">
    <property type="entry name" value="NT_sf"/>
</dbReference>
<evidence type="ECO:0000259" key="8">
    <source>
        <dbReference type="Pfam" id="PF08335"/>
    </source>
</evidence>
<dbReference type="InterPro" id="IPR005190">
    <property type="entry name" value="GlnE_rpt_dom"/>
</dbReference>
<reference evidence="9" key="1">
    <citation type="submission" date="2006-10" db="EMBL/GenBank/DDBJ databases">
        <title>Complete sequence of Solibacter usitatus Ellin6076.</title>
        <authorList>
            <consortium name="US DOE Joint Genome Institute"/>
            <person name="Copeland A."/>
            <person name="Lucas S."/>
            <person name="Lapidus A."/>
            <person name="Barry K."/>
            <person name="Detter J.C."/>
            <person name="Glavina del Rio T."/>
            <person name="Hammon N."/>
            <person name="Israni S."/>
            <person name="Dalin E."/>
            <person name="Tice H."/>
            <person name="Pitluck S."/>
            <person name="Thompson L.S."/>
            <person name="Brettin T."/>
            <person name="Bruce D."/>
            <person name="Han C."/>
            <person name="Tapia R."/>
            <person name="Gilna P."/>
            <person name="Schmutz J."/>
            <person name="Larimer F."/>
            <person name="Land M."/>
            <person name="Hauser L."/>
            <person name="Kyrpides N."/>
            <person name="Mikhailova N."/>
            <person name="Janssen P.H."/>
            <person name="Kuske C.R."/>
            <person name="Richardson P."/>
        </authorList>
    </citation>
    <scope>NUCLEOTIDE SEQUENCE</scope>
    <source>
        <strain evidence="9">Ellin6076</strain>
    </source>
</reference>
<dbReference type="HOGENOM" id="CLU_006233_0_1_0"/>
<keyword evidence="9" id="KW-0436">Ligase</keyword>
<dbReference type="PANTHER" id="PTHR30621:SF0">
    <property type="entry name" value="BIFUNCTIONAL GLUTAMINE SYNTHETASE ADENYLYLTRANSFERASE_ADENYLYL-REMOVING ENZYME"/>
    <property type="match status" value="1"/>
</dbReference>
<dbReference type="Pfam" id="PF03710">
    <property type="entry name" value="GlnE"/>
    <property type="match status" value="2"/>
</dbReference>
<dbReference type="GO" id="GO:0008882">
    <property type="term" value="F:[glutamate-ammonia-ligase] adenylyltransferase activity"/>
    <property type="evidence" value="ECO:0007669"/>
    <property type="project" value="UniProtKB-EC"/>
</dbReference>
<feature type="domain" description="Glutamate-ammonia ligase adenylyltransferase repeated" evidence="7">
    <location>
        <begin position="568"/>
        <end position="744"/>
    </location>
</feature>
<evidence type="ECO:0000313" key="9">
    <source>
        <dbReference type="EMBL" id="ABJ81085.1"/>
    </source>
</evidence>
<dbReference type="EMBL" id="CP000473">
    <property type="protein sequence ID" value="ABJ81085.1"/>
    <property type="molecule type" value="Genomic_DNA"/>
</dbReference>
<dbReference type="EC" id="2.7.7.42" evidence="9"/>
<dbReference type="GO" id="GO:0000820">
    <property type="term" value="P:regulation of glutamine family amino acid metabolic process"/>
    <property type="evidence" value="ECO:0007669"/>
    <property type="project" value="TreeGrafter"/>
</dbReference>
<dbReference type="FunCoup" id="Q02CY1">
    <property type="interactions" value="197"/>
</dbReference>
<feature type="domain" description="PII-uridylyltransferase/Glutamine-synthetase adenylyltransferase" evidence="8">
    <location>
        <begin position="768"/>
        <end position="905"/>
    </location>
</feature>
<dbReference type="GO" id="GO:0016874">
    <property type="term" value="F:ligase activity"/>
    <property type="evidence" value="ECO:0007669"/>
    <property type="project" value="UniProtKB-KW"/>
</dbReference>
<dbReference type="InterPro" id="IPR013546">
    <property type="entry name" value="PII_UdlTrfase/GS_AdlTrfase"/>
</dbReference>
<evidence type="ECO:0000256" key="2">
    <source>
        <dbReference type="ARBA" id="ARBA00022695"/>
    </source>
</evidence>
<evidence type="ECO:0000256" key="4">
    <source>
        <dbReference type="ARBA" id="ARBA00022840"/>
    </source>
</evidence>
<evidence type="ECO:0000256" key="3">
    <source>
        <dbReference type="ARBA" id="ARBA00022741"/>
    </source>
</evidence>
<dbReference type="KEGG" id="sus:Acid_0069"/>
<evidence type="ECO:0000256" key="5">
    <source>
        <dbReference type="ARBA" id="ARBA00022842"/>
    </source>
</evidence>
<evidence type="ECO:0000259" key="7">
    <source>
        <dbReference type="Pfam" id="PF03710"/>
    </source>
</evidence>
<keyword evidence="1 9" id="KW-0808">Transferase</keyword>
<dbReference type="Gene3D" id="3.30.460.10">
    <property type="entry name" value="Beta Polymerase, domain 2"/>
    <property type="match status" value="2"/>
</dbReference>
<evidence type="ECO:0000256" key="6">
    <source>
        <dbReference type="ARBA" id="ARBA00023268"/>
    </source>
</evidence>
<dbReference type="SUPFAM" id="SSF81593">
    <property type="entry name" value="Nucleotidyltransferase substrate binding subunit/domain"/>
    <property type="match status" value="2"/>
</dbReference>
<gene>
    <name evidence="9" type="ordered locus">Acid_0069</name>
</gene>
<dbReference type="CDD" id="cd05401">
    <property type="entry name" value="NT_GlnE_GlnD_like"/>
    <property type="match status" value="1"/>
</dbReference>
<dbReference type="PANTHER" id="PTHR30621">
    <property type="entry name" value="GLUTAMINE SYNTHETASE ADENYLYLTRANSFERASE"/>
    <property type="match status" value="1"/>
</dbReference>
<dbReference type="InParanoid" id="Q02CY1"/>
<sequence length="908" mass="102237">MISPELLASVPDPESVRHYLGSLRQQFPAAFDRIVQTPAALRIAIHLFSYSRFLSDAMLREPERVLQLSNSRSFDRVLSAEEYREKLYSFLGAGIPSAVDFARFRRRHILRILLRDVLGAASLANVTEELSNLADAILDVAYRRIRAELVARHGEPRLEDGALCGFSVISLGKLGGKELNYSSDIDLMFVYGGAGETDGPGVLTNKEFYKKVANQYTALLSSYTAEGQCYRVDLRLRPDGTLGEVAISEEGALAYYAERARDWEKQMLIKARISAGESEPGAALLEFVEPLIYQSSLDFRAVEAVSETRQRISEKLASKRGAHGALDVKLTPGGIRDIEFLVQCLQRLYGGREQWVRHGGTMFALFRLRDKGLLSDSEYARLASAYQFLRYLEHRLQVEEDRQTHSLPTDRERLDVLARKMPQGIRDSAELRQRLQEHLAAVRGIYTRVVHAHRYPVVALEEPPRREEPLPPPPESHVSRALEQRAPRLAAAIAGANLRRGRVRFDHFLEDAVASPERLARLDAAPEGVLDLFEHSAHFADQLLRYPELLEEIGEPFQLEGGALADGAALRRFYRRQMLRIQCESMLAREPIFRTLGKTSVLADSVIAAAYRIALTDAPPPAAREYTPGDQMMVISLGRLGMREFDLGSDADVNFVIPDDDAAEQVYWTGVAERIIQTLSSYTGEGVMFAIDTRLKPNGRAGDLVQTESAYKTYFAEKAEAWEGIAYMKARALAGNLERATTFLHELQDVDWRRYGQSMRSKHELGEMRARLEREQGARNPLKAGVGGYYDIDFALMYLRLRGAGIFFKVLNTPERIDVIEKMGHLDAEDAAFLRDAATFYRALDHGQRISTGHAEGSLPTSEAQFEVLTDLVKRWTPAHLHQHPLDVTLREIRTRTREFFDRLFGGA</sequence>
<organism evidence="9">
    <name type="scientific">Solibacter usitatus (strain Ellin6076)</name>
    <dbReference type="NCBI Taxonomy" id="234267"/>
    <lineage>
        <taxon>Bacteria</taxon>
        <taxon>Pseudomonadati</taxon>
        <taxon>Acidobacteriota</taxon>
        <taxon>Terriglobia</taxon>
        <taxon>Bryobacterales</taxon>
        <taxon>Solibacteraceae</taxon>
        <taxon>Candidatus Solibacter</taxon>
    </lineage>
</organism>
<dbReference type="eggNOG" id="COG1391">
    <property type="taxonomic scope" value="Bacteria"/>
</dbReference>
<feature type="domain" description="PII-uridylyltransferase/Glutamine-synthetase adenylyltransferase" evidence="8">
    <location>
        <begin position="311"/>
        <end position="448"/>
    </location>
</feature>
<dbReference type="GO" id="GO:0005829">
    <property type="term" value="C:cytosol"/>
    <property type="evidence" value="ECO:0007669"/>
    <property type="project" value="TreeGrafter"/>
</dbReference>
<name>Q02CY1_SOLUE</name>
<dbReference type="STRING" id="234267.Acid_0069"/>
<keyword evidence="4" id="KW-0067">ATP-binding</keyword>
<keyword evidence="6" id="KW-0511">Multifunctional enzyme</keyword>
<dbReference type="GO" id="GO:0005524">
    <property type="term" value="F:ATP binding"/>
    <property type="evidence" value="ECO:0007669"/>
    <property type="project" value="UniProtKB-KW"/>
</dbReference>
<dbReference type="AlphaFoldDB" id="Q02CY1"/>
<keyword evidence="5" id="KW-0460">Magnesium</keyword>
<dbReference type="InterPro" id="IPR023057">
    <property type="entry name" value="GlnE"/>
</dbReference>
<keyword evidence="2 9" id="KW-0548">Nucleotidyltransferase</keyword>
<dbReference type="Pfam" id="PF08335">
    <property type="entry name" value="GlnD_UR_UTase"/>
    <property type="match status" value="2"/>
</dbReference>
<keyword evidence="3" id="KW-0547">Nucleotide-binding</keyword>
<dbReference type="Gene3D" id="1.20.120.330">
    <property type="entry name" value="Nucleotidyltransferases domain 2"/>
    <property type="match status" value="2"/>
</dbReference>
<feature type="domain" description="Glutamate-ammonia ligase adenylyltransferase repeated" evidence="7">
    <location>
        <begin position="45"/>
        <end position="285"/>
    </location>
</feature>
<protein>
    <submittedName>
        <fullName evidence="9">(Glutamate--ammonia-ligase) adenylyltransferase</fullName>
        <ecNumber evidence="9">2.7.7.42</ecNumber>
    </submittedName>
</protein>
<proteinExistence type="predicted"/>
<evidence type="ECO:0000256" key="1">
    <source>
        <dbReference type="ARBA" id="ARBA00022679"/>
    </source>
</evidence>
<accession>Q02CY1</accession>